<dbReference type="SMART" id="SM00530">
    <property type="entry name" value="HTH_XRE"/>
    <property type="match status" value="1"/>
</dbReference>
<dbReference type="PROSITE" id="PS50943">
    <property type="entry name" value="HTH_CROC1"/>
    <property type="match status" value="1"/>
</dbReference>
<dbReference type="GO" id="GO:0003677">
    <property type="term" value="F:DNA binding"/>
    <property type="evidence" value="ECO:0007669"/>
    <property type="project" value="InterPro"/>
</dbReference>
<gene>
    <name evidence="2" type="ORF">C8P68_107230</name>
</gene>
<sequence length="74" mass="8759">MSEETRKQQLILLGKHLEALRKRQDLSFRKMAQRCEIDASDIRRYENGEINMSFFTLLELAKGLDIPLKELMTF</sequence>
<dbReference type="SUPFAM" id="SSF47413">
    <property type="entry name" value="lambda repressor-like DNA-binding domains"/>
    <property type="match status" value="1"/>
</dbReference>
<dbReference type="Proteomes" id="UP000244168">
    <property type="component" value="Unassembled WGS sequence"/>
</dbReference>
<dbReference type="CDD" id="cd00093">
    <property type="entry name" value="HTH_XRE"/>
    <property type="match status" value="1"/>
</dbReference>
<dbReference type="OrthoDB" id="678057at2"/>
<dbReference type="Gene3D" id="1.10.260.40">
    <property type="entry name" value="lambda repressor-like DNA-binding domains"/>
    <property type="match status" value="1"/>
</dbReference>
<evidence type="ECO:0000313" key="3">
    <source>
        <dbReference type="Proteomes" id="UP000244168"/>
    </source>
</evidence>
<reference evidence="2 3" key="1">
    <citation type="submission" date="2018-04" db="EMBL/GenBank/DDBJ databases">
        <title>Genomic Encyclopedia of Archaeal and Bacterial Type Strains, Phase II (KMG-II): from individual species to whole genera.</title>
        <authorList>
            <person name="Goeker M."/>
        </authorList>
    </citation>
    <scope>NUCLEOTIDE SEQUENCE [LARGE SCALE GENOMIC DNA]</scope>
    <source>
        <strain evidence="2 3">DSM 26809</strain>
    </source>
</reference>
<dbReference type="InterPro" id="IPR010982">
    <property type="entry name" value="Lambda_DNA-bd_dom_sf"/>
</dbReference>
<dbReference type="EMBL" id="QAOQ01000007">
    <property type="protein sequence ID" value="PTQ94164.1"/>
    <property type="molecule type" value="Genomic_DNA"/>
</dbReference>
<keyword evidence="3" id="KW-1185">Reference proteome</keyword>
<comment type="caution">
    <text evidence="2">The sequence shown here is derived from an EMBL/GenBank/DDBJ whole genome shotgun (WGS) entry which is preliminary data.</text>
</comment>
<dbReference type="RefSeq" id="WP_107830603.1">
    <property type="nucleotide sequence ID" value="NZ_CP160205.1"/>
</dbReference>
<dbReference type="Pfam" id="PF13560">
    <property type="entry name" value="HTH_31"/>
    <property type="match status" value="1"/>
</dbReference>
<evidence type="ECO:0000259" key="1">
    <source>
        <dbReference type="PROSITE" id="PS50943"/>
    </source>
</evidence>
<name>A0A2T5J6K7_9SPHI</name>
<feature type="domain" description="HTH cro/C1-type" evidence="1">
    <location>
        <begin position="17"/>
        <end position="71"/>
    </location>
</feature>
<evidence type="ECO:0000313" key="2">
    <source>
        <dbReference type="EMBL" id="PTQ94164.1"/>
    </source>
</evidence>
<proteinExistence type="predicted"/>
<dbReference type="AlphaFoldDB" id="A0A2T5J6K7"/>
<protein>
    <submittedName>
        <fullName evidence="2">Helix-turn-helix protein</fullName>
    </submittedName>
</protein>
<dbReference type="InterPro" id="IPR001387">
    <property type="entry name" value="Cro/C1-type_HTH"/>
</dbReference>
<organism evidence="2 3">
    <name type="scientific">Mucilaginibacter yixingensis</name>
    <dbReference type="NCBI Taxonomy" id="1295612"/>
    <lineage>
        <taxon>Bacteria</taxon>
        <taxon>Pseudomonadati</taxon>
        <taxon>Bacteroidota</taxon>
        <taxon>Sphingobacteriia</taxon>
        <taxon>Sphingobacteriales</taxon>
        <taxon>Sphingobacteriaceae</taxon>
        <taxon>Mucilaginibacter</taxon>
    </lineage>
</organism>
<accession>A0A2T5J6K7</accession>